<sequence length="148" mass="17529">MFSFLKKRKVLTSEEYQERYLSLRKEMAEPFLEHTTSIQQKLISSVSVLDKEWNHNGGVNWSRDGFEEYIEALNEHLLDSAVFTEKELKEIEWAIREIETCGRELEENGESSRNAESAVYILRDRTIDWIRKNPTPQPTEEEDYLGHF</sequence>
<name>D5EMC5_CORAD</name>
<proteinExistence type="predicted"/>
<dbReference type="AlphaFoldDB" id="D5EMC5"/>
<dbReference type="Proteomes" id="UP000000925">
    <property type="component" value="Chromosome"/>
</dbReference>
<dbReference type="RefSeq" id="WP_013042057.1">
    <property type="nucleotide sequence ID" value="NC_014008.1"/>
</dbReference>
<protein>
    <submittedName>
        <fullName evidence="1">Uncharacterized protein</fullName>
    </submittedName>
</protein>
<keyword evidence="2" id="KW-1185">Reference proteome</keyword>
<accession>D5EMC5</accession>
<dbReference type="EMBL" id="CP001998">
    <property type="protein sequence ID" value="ADE53331.1"/>
    <property type="molecule type" value="Genomic_DNA"/>
</dbReference>
<dbReference type="HOGENOM" id="CLU_1755747_0_0_0"/>
<dbReference type="OrthoDB" id="196542at2"/>
<reference evidence="1 2" key="1">
    <citation type="journal article" date="2010" name="Stand. Genomic Sci.">
        <title>Complete genome sequence of Coraliomargarita akajimensis type strain (04OKA010-24).</title>
        <authorList>
            <person name="Mavromatis K."/>
            <person name="Abt B."/>
            <person name="Brambilla E."/>
            <person name="Lapidus A."/>
            <person name="Copeland A."/>
            <person name="Deshpande S."/>
            <person name="Nolan M."/>
            <person name="Lucas S."/>
            <person name="Tice H."/>
            <person name="Cheng J.F."/>
            <person name="Han C."/>
            <person name="Detter J.C."/>
            <person name="Woyke T."/>
            <person name="Goodwin L."/>
            <person name="Pitluck S."/>
            <person name="Held B."/>
            <person name="Brettin T."/>
            <person name="Tapia R."/>
            <person name="Ivanova N."/>
            <person name="Mikhailova N."/>
            <person name="Pati A."/>
            <person name="Liolios K."/>
            <person name="Chen A."/>
            <person name="Palaniappan K."/>
            <person name="Land M."/>
            <person name="Hauser L."/>
            <person name="Chang Y.J."/>
            <person name="Jeffries C.D."/>
            <person name="Rohde M."/>
            <person name="Goker M."/>
            <person name="Bristow J."/>
            <person name="Eisen J.A."/>
            <person name="Markowitz V."/>
            <person name="Hugenholtz P."/>
            <person name="Klenk H.P."/>
            <person name="Kyrpides N.C."/>
        </authorList>
    </citation>
    <scope>NUCLEOTIDE SEQUENCE [LARGE SCALE GENOMIC DNA]</scope>
    <source>
        <strain evidence="2">DSM 45221 / IAM 15411 / JCM 23193 / KCTC 12865</strain>
    </source>
</reference>
<gene>
    <name evidence="1" type="ordered locus">Caka_0305</name>
</gene>
<evidence type="ECO:0000313" key="2">
    <source>
        <dbReference type="Proteomes" id="UP000000925"/>
    </source>
</evidence>
<dbReference type="KEGG" id="caa:Caka_0305"/>
<organism evidence="1 2">
    <name type="scientific">Coraliomargarita akajimensis (strain DSM 45221 / IAM 15411 / JCM 23193 / KCTC 12865 / 04OKA010-24)</name>
    <dbReference type="NCBI Taxonomy" id="583355"/>
    <lineage>
        <taxon>Bacteria</taxon>
        <taxon>Pseudomonadati</taxon>
        <taxon>Verrucomicrobiota</taxon>
        <taxon>Opitutia</taxon>
        <taxon>Puniceicoccales</taxon>
        <taxon>Coraliomargaritaceae</taxon>
        <taxon>Coraliomargarita</taxon>
    </lineage>
</organism>
<evidence type="ECO:0000313" key="1">
    <source>
        <dbReference type="EMBL" id="ADE53331.1"/>
    </source>
</evidence>